<protein>
    <submittedName>
        <fullName evidence="1">Uncharacterized protein</fullName>
    </submittedName>
</protein>
<dbReference type="AlphaFoldDB" id="A0A7S4WDC0"/>
<gene>
    <name evidence="1" type="ORF">DBRI00130_LOCUS34839</name>
</gene>
<sequence length="136" mass="15419">MQQLDHQLIIYHKTTDNLTEAARIAIRMLVEDEYILNDAYTTAIDTLIEYTHSESSEEYLEENQNTKRKLMALRGSAKLESQNSVYFKRSIESKSNYADLKTDVLEASMLGLSDDAGAGLEAVFECNRGGITVERF</sequence>
<evidence type="ECO:0000313" key="1">
    <source>
        <dbReference type="EMBL" id="CAE4644923.1"/>
    </source>
</evidence>
<organism evidence="1">
    <name type="scientific">Ditylum brightwellii</name>
    <dbReference type="NCBI Taxonomy" id="49249"/>
    <lineage>
        <taxon>Eukaryota</taxon>
        <taxon>Sar</taxon>
        <taxon>Stramenopiles</taxon>
        <taxon>Ochrophyta</taxon>
        <taxon>Bacillariophyta</taxon>
        <taxon>Mediophyceae</taxon>
        <taxon>Lithodesmiophycidae</taxon>
        <taxon>Lithodesmiales</taxon>
        <taxon>Lithodesmiaceae</taxon>
        <taxon>Ditylum</taxon>
    </lineage>
</organism>
<accession>A0A7S4WDC0</accession>
<dbReference type="EMBL" id="HBNS01044987">
    <property type="protein sequence ID" value="CAE4644923.1"/>
    <property type="molecule type" value="Transcribed_RNA"/>
</dbReference>
<name>A0A7S4WDC0_9STRA</name>
<reference evidence="1" key="1">
    <citation type="submission" date="2021-01" db="EMBL/GenBank/DDBJ databases">
        <authorList>
            <person name="Corre E."/>
            <person name="Pelletier E."/>
            <person name="Niang G."/>
            <person name="Scheremetjew M."/>
            <person name="Finn R."/>
            <person name="Kale V."/>
            <person name="Holt S."/>
            <person name="Cochrane G."/>
            <person name="Meng A."/>
            <person name="Brown T."/>
            <person name="Cohen L."/>
        </authorList>
    </citation>
    <scope>NUCLEOTIDE SEQUENCE</scope>
    <source>
        <strain evidence="1">GSO104</strain>
    </source>
</reference>
<proteinExistence type="predicted"/>